<evidence type="ECO:0000313" key="3">
    <source>
        <dbReference type="Proteomes" id="UP001292094"/>
    </source>
</evidence>
<name>A0AAE1U907_9EUCA</name>
<reference evidence="2" key="1">
    <citation type="submission" date="2023-11" db="EMBL/GenBank/DDBJ databases">
        <title>Genome assemblies of two species of porcelain crab, Petrolisthes cinctipes and Petrolisthes manimaculis (Anomura: Porcellanidae).</title>
        <authorList>
            <person name="Angst P."/>
        </authorList>
    </citation>
    <scope>NUCLEOTIDE SEQUENCE</scope>
    <source>
        <strain evidence="2">PB745_02</strain>
        <tissue evidence="2">Gill</tissue>
    </source>
</reference>
<sequence length="157" mass="17010">MPPASTKAKGFHVPSQNDGSPALPCPALIPTSAVLKPQDHRRSSRCPQYQEGGMKRHKGHIPTMVERASSDAAATTYPERSTHGLQCPAGQHACGTTSVSYSASHKQAAEDGWKGEKEKRKQPFAWGRENAGRLGRIIYIFTGMGNGDESCWMDGFV</sequence>
<dbReference type="EMBL" id="JAWZYT010001204">
    <property type="protein sequence ID" value="KAK4314612.1"/>
    <property type="molecule type" value="Genomic_DNA"/>
</dbReference>
<keyword evidence="3" id="KW-1185">Reference proteome</keyword>
<evidence type="ECO:0000256" key="1">
    <source>
        <dbReference type="SAM" id="MobiDB-lite"/>
    </source>
</evidence>
<organism evidence="2 3">
    <name type="scientific">Petrolisthes manimaculis</name>
    <dbReference type="NCBI Taxonomy" id="1843537"/>
    <lineage>
        <taxon>Eukaryota</taxon>
        <taxon>Metazoa</taxon>
        <taxon>Ecdysozoa</taxon>
        <taxon>Arthropoda</taxon>
        <taxon>Crustacea</taxon>
        <taxon>Multicrustacea</taxon>
        <taxon>Malacostraca</taxon>
        <taxon>Eumalacostraca</taxon>
        <taxon>Eucarida</taxon>
        <taxon>Decapoda</taxon>
        <taxon>Pleocyemata</taxon>
        <taxon>Anomura</taxon>
        <taxon>Galatheoidea</taxon>
        <taxon>Porcellanidae</taxon>
        <taxon>Petrolisthes</taxon>
    </lineage>
</organism>
<comment type="caution">
    <text evidence="2">The sequence shown here is derived from an EMBL/GenBank/DDBJ whole genome shotgun (WGS) entry which is preliminary data.</text>
</comment>
<accession>A0AAE1U907</accession>
<proteinExistence type="predicted"/>
<dbReference type="Proteomes" id="UP001292094">
    <property type="component" value="Unassembled WGS sequence"/>
</dbReference>
<gene>
    <name evidence="2" type="ORF">Pmani_014100</name>
</gene>
<protein>
    <submittedName>
        <fullName evidence="2">Uncharacterized protein</fullName>
    </submittedName>
</protein>
<feature type="region of interest" description="Disordered" evidence="1">
    <location>
        <begin position="1"/>
        <end position="89"/>
    </location>
</feature>
<dbReference type="AlphaFoldDB" id="A0AAE1U907"/>
<evidence type="ECO:0000313" key="2">
    <source>
        <dbReference type="EMBL" id="KAK4314612.1"/>
    </source>
</evidence>